<name>A0A386Z5A4_9NOCA</name>
<keyword evidence="2" id="KW-1185">Reference proteome</keyword>
<dbReference type="AlphaFoldDB" id="A0A386Z5A4"/>
<dbReference type="OrthoDB" id="175005at2"/>
<organism evidence="1 2">
    <name type="scientific">Nocardia yunnanensis</name>
    <dbReference type="NCBI Taxonomy" id="2382165"/>
    <lineage>
        <taxon>Bacteria</taxon>
        <taxon>Bacillati</taxon>
        <taxon>Actinomycetota</taxon>
        <taxon>Actinomycetes</taxon>
        <taxon>Mycobacteriales</taxon>
        <taxon>Nocardiaceae</taxon>
        <taxon>Nocardia</taxon>
    </lineage>
</organism>
<accession>A0A386Z5A4</accession>
<dbReference type="RefSeq" id="WP_120734784.1">
    <property type="nucleotide sequence ID" value="NZ_CP032568.1"/>
</dbReference>
<reference evidence="1 2" key="1">
    <citation type="submission" date="2018-09" db="EMBL/GenBank/DDBJ databases">
        <title>Nocardia yunnanensis sp. nov., an actinomycete isolated from a soil sample.</title>
        <authorList>
            <person name="Zhang J."/>
        </authorList>
    </citation>
    <scope>NUCLEOTIDE SEQUENCE [LARGE SCALE GENOMIC DNA]</scope>
    <source>
        <strain evidence="1 2">CFHS0054</strain>
    </source>
</reference>
<dbReference type="EMBL" id="CP032568">
    <property type="protein sequence ID" value="AYF72841.1"/>
    <property type="molecule type" value="Genomic_DNA"/>
</dbReference>
<evidence type="ECO:0000313" key="1">
    <source>
        <dbReference type="EMBL" id="AYF72841.1"/>
    </source>
</evidence>
<protein>
    <submittedName>
        <fullName evidence="1">Uncharacterized protein</fullName>
    </submittedName>
</protein>
<sequence length="296" mass="32253">MGFGGESSGGDLDALDRLLATAREVRVREMPGDAAILLVERDPVALRALRDALRIADLPGCVCMCWGDVALDFFDATAIFDATARPLTTVTLHHGSSVRWTGWAQDALLADGVRALDWLAVRGVSTPLREFRAAEQRQAESDRTARLWVAAIPGPLAPYANLFLDTSAVGGGLSGPQIAEVRALLLAAYPNPVDRILRLCAWNAAGTGAYSHYPAHERIPAQFLDLEHPADFARAVEVSDAPGTAGAVRYLLCWDTRKRLPGLLTALSPAARRKILLHVRDADSRRWLQHRISRLR</sequence>
<proteinExistence type="predicted"/>
<dbReference type="Proteomes" id="UP000267164">
    <property type="component" value="Chromosome"/>
</dbReference>
<dbReference type="KEGG" id="nyu:D7D52_01990"/>
<evidence type="ECO:0000313" key="2">
    <source>
        <dbReference type="Proteomes" id="UP000267164"/>
    </source>
</evidence>
<gene>
    <name evidence="1" type="ORF">D7D52_01990</name>
</gene>